<dbReference type="EMBL" id="JAYMYR010000235">
    <property type="protein sequence ID" value="KAK7321860.1"/>
    <property type="molecule type" value="Genomic_DNA"/>
</dbReference>
<gene>
    <name evidence="1" type="ORF">VNO80_35522</name>
</gene>
<comment type="caution">
    <text evidence="1">The sequence shown here is derived from an EMBL/GenBank/DDBJ whole genome shotgun (WGS) entry which is preliminary data.</text>
</comment>
<organism evidence="1 2">
    <name type="scientific">Phaseolus coccineus</name>
    <name type="common">Scarlet runner bean</name>
    <name type="synonym">Phaseolus multiflorus</name>
    <dbReference type="NCBI Taxonomy" id="3886"/>
    <lineage>
        <taxon>Eukaryota</taxon>
        <taxon>Viridiplantae</taxon>
        <taxon>Streptophyta</taxon>
        <taxon>Embryophyta</taxon>
        <taxon>Tracheophyta</taxon>
        <taxon>Spermatophyta</taxon>
        <taxon>Magnoliopsida</taxon>
        <taxon>eudicotyledons</taxon>
        <taxon>Gunneridae</taxon>
        <taxon>Pentapetalae</taxon>
        <taxon>rosids</taxon>
        <taxon>fabids</taxon>
        <taxon>Fabales</taxon>
        <taxon>Fabaceae</taxon>
        <taxon>Papilionoideae</taxon>
        <taxon>50 kb inversion clade</taxon>
        <taxon>NPAAA clade</taxon>
        <taxon>indigoferoid/millettioid clade</taxon>
        <taxon>Phaseoleae</taxon>
        <taxon>Phaseolus</taxon>
    </lineage>
</organism>
<proteinExistence type="predicted"/>
<reference evidence="1 2" key="1">
    <citation type="submission" date="2024-01" db="EMBL/GenBank/DDBJ databases">
        <title>The genomes of 5 underutilized Papilionoideae crops provide insights into root nodulation and disease resistanc.</title>
        <authorList>
            <person name="Jiang F."/>
        </authorList>
    </citation>
    <scope>NUCLEOTIDE SEQUENCE [LARGE SCALE GENOMIC DNA]</scope>
    <source>
        <strain evidence="1">JINMINGXINNONG_FW02</strain>
        <tissue evidence="1">Leaves</tissue>
    </source>
</reference>
<dbReference type="Proteomes" id="UP001374584">
    <property type="component" value="Unassembled WGS sequence"/>
</dbReference>
<protein>
    <submittedName>
        <fullName evidence="1">Uncharacterized protein</fullName>
    </submittedName>
</protein>
<evidence type="ECO:0000313" key="1">
    <source>
        <dbReference type="EMBL" id="KAK7321860.1"/>
    </source>
</evidence>
<keyword evidence="2" id="KW-1185">Reference proteome</keyword>
<dbReference type="AlphaFoldDB" id="A0AAN9Q2E4"/>
<accession>A0AAN9Q2E4</accession>
<evidence type="ECO:0000313" key="2">
    <source>
        <dbReference type="Proteomes" id="UP001374584"/>
    </source>
</evidence>
<name>A0AAN9Q2E4_PHACN</name>
<sequence length="244" mass="28112">MKTRRLLAYSYYSFDFYFRLNPSASVHNCTIRIFNAIRSCEVRFEVSDPTSYVSDAMCSYLYVLTAVRAPLCSGFCFRVLDPRLGKAWFRISFPSPRLEKEYLQNQGVSTGSINTSTENAVLKNQDLDVTKQKLVFSRVGRPPFHRDGEKPRFSIVHDSRGFVARTEERLTELSYGKDSDLIVSYRLERCFICTLAFKVSSPWMPLLDSIYPGDRRRIAIDASYTLLRLLCTSPANKRSGYHTR</sequence>